<proteinExistence type="predicted"/>
<gene>
    <name evidence="3" type="ORF">Slati_3299000</name>
</gene>
<protein>
    <submittedName>
        <fullName evidence="3">Glycine-rich RNA-binding protein GRP1A</fullName>
    </submittedName>
</protein>
<evidence type="ECO:0000256" key="1">
    <source>
        <dbReference type="ARBA" id="ARBA00022884"/>
    </source>
</evidence>
<dbReference type="InterPro" id="IPR012677">
    <property type="entry name" value="Nucleotide-bd_a/b_plait_sf"/>
</dbReference>
<evidence type="ECO:0000259" key="2">
    <source>
        <dbReference type="SMART" id="SM00360"/>
    </source>
</evidence>
<comment type="caution">
    <text evidence="3">The sequence shown here is derived from an EMBL/GenBank/DDBJ whole genome shotgun (WGS) entry which is preliminary data.</text>
</comment>
<evidence type="ECO:0000313" key="3">
    <source>
        <dbReference type="EMBL" id="KAL0422761.1"/>
    </source>
</evidence>
<dbReference type="AlphaFoldDB" id="A0AAW2V384"/>
<sequence length="157" mass="15909">MAAAAVEFRCFVGGLAWGTTDQSLGQAFSQYGEVVDSKDEQSMRDAIEAMNGQDLDGRSITVNEAQSRGGGGVDSVAHAVKEASAVGTGVVKAGMEAVEEAASVGGRGATEVVRAGTEVGAAAGDMVVSVGTLGVVPMETGGTRVGFQLVRFCFVMK</sequence>
<dbReference type="PANTHER" id="PTHR48024">
    <property type="entry name" value="GEO13361P1-RELATED"/>
    <property type="match status" value="1"/>
</dbReference>
<organism evidence="3">
    <name type="scientific">Sesamum latifolium</name>
    <dbReference type="NCBI Taxonomy" id="2727402"/>
    <lineage>
        <taxon>Eukaryota</taxon>
        <taxon>Viridiplantae</taxon>
        <taxon>Streptophyta</taxon>
        <taxon>Embryophyta</taxon>
        <taxon>Tracheophyta</taxon>
        <taxon>Spermatophyta</taxon>
        <taxon>Magnoliopsida</taxon>
        <taxon>eudicotyledons</taxon>
        <taxon>Gunneridae</taxon>
        <taxon>Pentapetalae</taxon>
        <taxon>asterids</taxon>
        <taxon>lamiids</taxon>
        <taxon>Lamiales</taxon>
        <taxon>Pedaliaceae</taxon>
        <taxon>Sesamum</taxon>
    </lineage>
</organism>
<dbReference type="GO" id="GO:0003723">
    <property type="term" value="F:RNA binding"/>
    <property type="evidence" value="ECO:0007669"/>
    <property type="project" value="UniProtKB-KW"/>
</dbReference>
<dbReference type="PANTHER" id="PTHR48024:SF56">
    <property type="entry name" value="HETEROGENEOUS NUCLEAR RIBONUCLEOPROTEIN A0"/>
    <property type="match status" value="1"/>
</dbReference>
<keyword evidence="1" id="KW-0694">RNA-binding</keyword>
<feature type="domain" description="RRM" evidence="2">
    <location>
        <begin position="9"/>
        <end position="63"/>
    </location>
</feature>
<reference evidence="3" key="2">
    <citation type="journal article" date="2024" name="Plant">
        <title>Genomic evolution and insights into agronomic trait innovations of Sesamum species.</title>
        <authorList>
            <person name="Miao H."/>
            <person name="Wang L."/>
            <person name="Qu L."/>
            <person name="Liu H."/>
            <person name="Sun Y."/>
            <person name="Le M."/>
            <person name="Wang Q."/>
            <person name="Wei S."/>
            <person name="Zheng Y."/>
            <person name="Lin W."/>
            <person name="Duan Y."/>
            <person name="Cao H."/>
            <person name="Xiong S."/>
            <person name="Wang X."/>
            <person name="Wei L."/>
            <person name="Li C."/>
            <person name="Ma Q."/>
            <person name="Ju M."/>
            <person name="Zhao R."/>
            <person name="Li G."/>
            <person name="Mu C."/>
            <person name="Tian Q."/>
            <person name="Mei H."/>
            <person name="Zhang T."/>
            <person name="Gao T."/>
            <person name="Zhang H."/>
        </authorList>
    </citation>
    <scope>NUCLEOTIDE SEQUENCE</scope>
    <source>
        <strain evidence="3">KEN1</strain>
    </source>
</reference>
<dbReference type="InterPro" id="IPR050886">
    <property type="entry name" value="RNA-binding_reg"/>
</dbReference>
<dbReference type="Gene3D" id="3.30.70.330">
    <property type="match status" value="2"/>
</dbReference>
<reference evidence="3" key="1">
    <citation type="submission" date="2020-06" db="EMBL/GenBank/DDBJ databases">
        <authorList>
            <person name="Li T."/>
            <person name="Hu X."/>
            <person name="Zhang T."/>
            <person name="Song X."/>
            <person name="Zhang H."/>
            <person name="Dai N."/>
            <person name="Sheng W."/>
            <person name="Hou X."/>
            <person name="Wei L."/>
        </authorList>
    </citation>
    <scope>NUCLEOTIDE SEQUENCE</scope>
    <source>
        <strain evidence="3">KEN1</strain>
        <tissue evidence="3">Leaf</tissue>
    </source>
</reference>
<accession>A0AAW2V384</accession>
<dbReference type="EMBL" id="JACGWN010000011">
    <property type="protein sequence ID" value="KAL0422761.1"/>
    <property type="molecule type" value="Genomic_DNA"/>
</dbReference>
<dbReference type="GO" id="GO:1990428">
    <property type="term" value="P:miRNA transport"/>
    <property type="evidence" value="ECO:0007669"/>
    <property type="project" value="TreeGrafter"/>
</dbReference>
<dbReference type="SUPFAM" id="SSF54928">
    <property type="entry name" value="RNA-binding domain, RBD"/>
    <property type="match status" value="1"/>
</dbReference>
<name>A0AAW2V384_9LAMI</name>
<dbReference type="SMART" id="SM00360">
    <property type="entry name" value="RRM"/>
    <property type="match status" value="1"/>
</dbReference>
<dbReference type="InterPro" id="IPR035979">
    <property type="entry name" value="RBD_domain_sf"/>
</dbReference>
<dbReference type="InterPro" id="IPR000504">
    <property type="entry name" value="RRM_dom"/>
</dbReference>